<dbReference type="EMBL" id="CAJJDN010000003">
    <property type="protein sequence ID" value="CAD8049060.1"/>
    <property type="molecule type" value="Genomic_DNA"/>
</dbReference>
<protein>
    <submittedName>
        <fullName evidence="1">Uncharacterized protein</fullName>
    </submittedName>
</protein>
<reference evidence="1" key="1">
    <citation type="submission" date="2021-01" db="EMBL/GenBank/DDBJ databases">
        <authorList>
            <consortium name="Genoscope - CEA"/>
            <person name="William W."/>
        </authorList>
    </citation>
    <scope>NUCLEOTIDE SEQUENCE</scope>
</reference>
<organism evidence="1 2">
    <name type="scientific">Paramecium sonneborni</name>
    <dbReference type="NCBI Taxonomy" id="65129"/>
    <lineage>
        <taxon>Eukaryota</taxon>
        <taxon>Sar</taxon>
        <taxon>Alveolata</taxon>
        <taxon>Ciliophora</taxon>
        <taxon>Intramacronucleata</taxon>
        <taxon>Oligohymenophorea</taxon>
        <taxon>Peniculida</taxon>
        <taxon>Parameciidae</taxon>
        <taxon>Paramecium</taxon>
    </lineage>
</organism>
<dbReference type="AlphaFoldDB" id="A0A8S1K0T2"/>
<sequence length="236" mass="28228">MQQQNISDSYEDIHLDDDQNTEFCMQEKNSRCYILQESSSDQKSQGVLSSFESNHYSLEINYTQNNINQYQIREFNTYNSQKEQPLEAELINQIRIEELETEQMQAKIQKTTKIPNSEAPNQFDLQNRIILHSLGPDGDSDVQCFTFNIINEYLKQQIIICYFEQPYLYPYPYQQQKYFAKWNYDLNLELIPKIQQSILDPIKEHIFNYTARNENINKLYDETIQLINKLNIIKIY</sequence>
<gene>
    <name evidence="1" type="ORF">PSON_ATCC_30995.1.T0030548</name>
</gene>
<proteinExistence type="predicted"/>
<evidence type="ECO:0000313" key="2">
    <source>
        <dbReference type="Proteomes" id="UP000692954"/>
    </source>
</evidence>
<dbReference type="Proteomes" id="UP000692954">
    <property type="component" value="Unassembled WGS sequence"/>
</dbReference>
<name>A0A8S1K0T2_9CILI</name>
<accession>A0A8S1K0T2</accession>
<evidence type="ECO:0000313" key="1">
    <source>
        <dbReference type="EMBL" id="CAD8049060.1"/>
    </source>
</evidence>
<comment type="caution">
    <text evidence="1">The sequence shown here is derived from an EMBL/GenBank/DDBJ whole genome shotgun (WGS) entry which is preliminary data.</text>
</comment>
<keyword evidence="2" id="KW-1185">Reference proteome</keyword>
<dbReference type="OrthoDB" id="10398106at2759"/>